<name>A0ACB9DN42_ARCLA</name>
<evidence type="ECO:0000313" key="2">
    <source>
        <dbReference type="Proteomes" id="UP001055879"/>
    </source>
</evidence>
<dbReference type="Proteomes" id="UP001055879">
    <property type="component" value="Linkage Group LG03"/>
</dbReference>
<evidence type="ECO:0000313" key="1">
    <source>
        <dbReference type="EMBL" id="KAI3747861.1"/>
    </source>
</evidence>
<proteinExistence type="predicted"/>
<reference evidence="1 2" key="2">
    <citation type="journal article" date="2022" name="Mol. Ecol. Resour.">
        <title>The genomes of chicory, endive, great burdock and yacon provide insights into Asteraceae paleo-polyploidization history and plant inulin production.</title>
        <authorList>
            <person name="Fan W."/>
            <person name="Wang S."/>
            <person name="Wang H."/>
            <person name="Wang A."/>
            <person name="Jiang F."/>
            <person name="Liu H."/>
            <person name="Zhao H."/>
            <person name="Xu D."/>
            <person name="Zhang Y."/>
        </authorList>
    </citation>
    <scope>NUCLEOTIDE SEQUENCE [LARGE SCALE GENOMIC DNA]</scope>
    <source>
        <strain evidence="2">cv. Niubang</strain>
    </source>
</reference>
<keyword evidence="2" id="KW-1185">Reference proteome</keyword>
<organism evidence="1 2">
    <name type="scientific">Arctium lappa</name>
    <name type="common">Greater burdock</name>
    <name type="synonym">Lappa major</name>
    <dbReference type="NCBI Taxonomy" id="4217"/>
    <lineage>
        <taxon>Eukaryota</taxon>
        <taxon>Viridiplantae</taxon>
        <taxon>Streptophyta</taxon>
        <taxon>Embryophyta</taxon>
        <taxon>Tracheophyta</taxon>
        <taxon>Spermatophyta</taxon>
        <taxon>Magnoliopsida</taxon>
        <taxon>eudicotyledons</taxon>
        <taxon>Gunneridae</taxon>
        <taxon>Pentapetalae</taxon>
        <taxon>asterids</taxon>
        <taxon>campanulids</taxon>
        <taxon>Asterales</taxon>
        <taxon>Asteraceae</taxon>
        <taxon>Carduoideae</taxon>
        <taxon>Cardueae</taxon>
        <taxon>Arctiinae</taxon>
        <taxon>Arctium</taxon>
    </lineage>
</organism>
<dbReference type="EMBL" id="CM042049">
    <property type="protein sequence ID" value="KAI3747861.1"/>
    <property type="molecule type" value="Genomic_DNA"/>
</dbReference>
<accession>A0ACB9DN42</accession>
<gene>
    <name evidence="1" type="ORF">L6452_10560</name>
</gene>
<sequence length="78" mass="8686">MDAAGQVRRHGSFWARWGAMFQLRSGASGAWRTVRLRESVAFREFRRSFGPAAEVVSFCLLPGSLLVASFVQVSDSTY</sequence>
<reference evidence="2" key="1">
    <citation type="journal article" date="2022" name="Mol. Ecol. Resour.">
        <title>The genomes of chicory, endive, great burdock and yacon provide insights into Asteraceae palaeo-polyploidization history and plant inulin production.</title>
        <authorList>
            <person name="Fan W."/>
            <person name="Wang S."/>
            <person name="Wang H."/>
            <person name="Wang A."/>
            <person name="Jiang F."/>
            <person name="Liu H."/>
            <person name="Zhao H."/>
            <person name="Xu D."/>
            <person name="Zhang Y."/>
        </authorList>
    </citation>
    <scope>NUCLEOTIDE SEQUENCE [LARGE SCALE GENOMIC DNA]</scope>
    <source>
        <strain evidence="2">cv. Niubang</strain>
    </source>
</reference>
<protein>
    <submittedName>
        <fullName evidence="1">Uncharacterized protein</fullName>
    </submittedName>
</protein>
<comment type="caution">
    <text evidence="1">The sequence shown here is derived from an EMBL/GenBank/DDBJ whole genome shotgun (WGS) entry which is preliminary data.</text>
</comment>